<feature type="non-terminal residue" evidence="2">
    <location>
        <position position="1"/>
    </location>
</feature>
<protein>
    <recommendedName>
        <fullName evidence="1">PA14 domain-containing protein</fullName>
    </recommendedName>
</protein>
<proteinExistence type="predicted"/>
<comment type="caution">
    <text evidence="2">The sequence shown here is derived from an EMBL/GenBank/DDBJ whole genome shotgun (WGS) entry which is preliminary data.</text>
</comment>
<dbReference type="InterPro" id="IPR011658">
    <property type="entry name" value="PA14_dom"/>
</dbReference>
<dbReference type="InterPro" id="IPR037524">
    <property type="entry name" value="PA14/GLEYA"/>
</dbReference>
<evidence type="ECO:0000313" key="3">
    <source>
        <dbReference type="Proteomes" id="UP000230340"/>
    </source>
</evidence>
<reference evidence="3" key="1">
    <citation type="submission" date="2017-09" db="EMBL/GenBank/DDBJ databases">
        <title>Depth-based differentiation of microbial function through sediment-hosted aquifers and enrichment of novel symbionts in the deep terrestrial subsurface.</title>
        <authorList>
            <person name="Probst A.J."/>
            <person name="Ladd B."/>
            <person name="Jarett J.K."/>
            <person name="Geller-Mcgrath D.E."/>
            <person name="Sieber C.M.K."/>
            <person name="Emerson J.B."/>
            <person name="Anantharaman K."/>
            <person name="Thomas B.C."/>
            <person name="Malmstrom R."/>
            <person name="Stieglmeier M."/>
            <person name="Klingl A."/>
            <person name="Woyke T."/>
            <person name="Ryan C.M."/>
            <person name="Banfield J.F."/>
        </authorList>
    </citation>
    <scope>NUCLEOTIDE SEQUENCE [LARGE SCALE GENOMIC DNA]</scope>
</reference>
<evidence type="ECO:0000313" key="2">
    <source>
        <dbReference type="EMBL" id="PIS22984.1"/>
    </source>
</evidence>
<gene>
    <name evidence="2" type="ORF">COT49_02760</name>
</gene>
<dbReference type="Pfam" id="PF07691">
    <property type="entry name" value="PA14"/>
    <property type="match status" value="1"/>
</dbReference>
<accession>A0A2H0XDH4</accession>
<dbReference type="PROSITE" id="PS51820">
    <property type="entry name" value="PA14"/>
    <property type="match status" value="1"/>
</dbReference>
<evidence type="ECO:0000259" key="1">
    <source>
        <dbReference type="PROSITE" id="PS51820"/>
    </source>
</evidence>
<dbReference type="Gene3D" id="3.90.182.10">
    <property type="entry name" value="Toxin - Anthrax Protective Antigen,domain 1"/>
    <property type="match status" value="1"/>
</dbReference>
<dbReference type="SUPFAM" id="SSF56988">
    <property type="entry name" value="Anthrax protective antigen"/>
    <property type="match status" value="1"/>
</dbReference>
<dbReference type="Proteomes" id="UP000230340">
    <property type="component" value="Unassembled WGS sequence"/>
</dbReference>
<feature type="domain" description="PA14" evidence="1">
    <location>
        <begin position="56"/>
        <end position="196"/>
    </location>
</feature>
<name>A0A2H0XDH4_UNCKA</name>
<dbReference type="SMART" id="SM00758">
    <property type="entry name" value="PA14"/>
    <property type="match status" value="1"/>
</dbReference>
<sequence length="2141" mass="222955">PGCVGAGLYPRHYLQVSCDYPTRGIDCADSGGTPSCTPSATIPGVACVQGSGLWANYYQGIFADCANDGSGTNCPYLKAQGIDPTLNHDYSTNPPVAGMCPDEFSVTWDGWILIPTSGTWTFYVRADDGVQLQVNGSSLVDYWHDQDGSIVRTGTRTYSAGWYPIHAQLYDRSGGSSIIVEYSGPGFSRAVIPSSNFSSCNRPCGTIVASPISLGASSPTNLASLSVSGSFADSTNNLGCIESHVLNVSANPGSWPNGSTNTWVSLCNTSTCSVPWNTPTAKDGLYYFSQWGKSTIGQELCTATTWDEDKCKASITIDKTPPIPAGVSLRVTDGSISNGSCINNASVTATSNFSDATTGIKTVQLYGSNIANRWPAVMSEWGLLCSASNSGTCTGTFTPPDGDGTYNFWQAGWDNTGNYNCWESVYPTPPSPCYAQVAFDRAPPVINSISAQTNCTNFGGVEIGQIDASWSASDTGCGGSALSYLISLDNQTSFVSTGSSTTKTYPNLTPGNHTIYLKAIDALGNTSAVSSKNAPIASCPLNKFKCSVTANPASVITGQSSTMTVTLNGGSGIYNTSNWWSASGGVLSGVTQNRAIWNALNSGGAKIAGSGFVIRYTITDLYDDRVASCNTTVSATDYQISSLWSSNGSTSLSIPNQSPDPTFTVTGSPLYGWDSDISLSFFCAGSGGNCIVTPVSGTTFFSGAGSLFYTVSQFTNQNSPYIITITATGSGISKSNILNMSVTTIPDYSLSAYWDGTTDTSRTVNLGSGSSANSRATVSFINGWASNVPLSCTYKIGSSSTTYNCSPSSANITTNGGGQVFSIPYSVTGTYSITIGSTAIPTKSANLTLNVLGSKSCAIKSSNYPNLTTYAMDDVSLFVESQGIYVNAYRWSTPVGVLDNYKSETPKWGARTATNSALPGNTYEISVRVGRWGTGDFIDSVSCSASILVKTHGYYISPNKFILAQANNTSGIIYSYPRPESVVYPYPVNFMVIGYQTTNPDTNNDGGAEIWWPATTGDPPGVTTSIVPTSCTPNCSPSLRFAATQDATVTKYYIMTQARSTNDQGRGIWHSYWVTLDITPTPYFTVTASPATRSIYQGGQTTYTVTFTGKNGWTSNITPAISGCPANASCVYDGASSFAPSGSGTIKNVTVTTQNITPPGTYNLTFTGDAQRFAMATLEVKPLIKSCSISANPLSVVSGATSSLSASYFIDSGSLSPVYEWNPVGVGDSVGSFNPATAVTSTWTSPNVGSASQFSLGLKVFESGNSANYSTCTKTVAVSPTVPSDIFVSLTPSSRSIVQGSQTSYTATFTALNGWNTALTPSLSGCPANTACSFDNTGSFVPSSSGTARTVNITSTISSPVNTFTIQVNGNPSRYSTSLLTITQSNRAPSCVISSPSGNVVSGSSVTVQAVFADPDGDTPNNYSWTTSAGNPSSSTNATYSWTAPSVASYPLINLTVYDKPASDPSRLPATCFKSIPVIPRSDFSVSISPASRSVVQGSSTTYTATFTAFNGWSEPTDPSITACPVGAICSFKSGDQWAFVPSASGTTKTINVSVGASTDTGTYTIKVSGNTANITRSATASLEITQSNRAPTCTITSPVGNVFVNSVNTAQATASDPDGNLTIAGYAWVSSAGSYSSSITNPTNWTAPAVVSSPTLTLTVRDTGGLTGTCYAFPIVVPAPTYSIVISPTTRTILQGGNTSYTATFTAFNNWSSAITPIISGCPANSTCSFDISTAFVPLPSGTARTINVTTTTGVAASTYTISVVGDILHIASATLIINPLGVISGITYYQSDPWSCATAGATRRSNVSVSASPGSLNTSSNSNGDYQFSLLNPNDYLVTVTPPVGMVSKITCGGNSRAITIPATGGSINNVNFVLTDVVNSKWIQAYGGDTNAGASISMESYPSGSYYYMSSTAGYAPPGNVGSQKAGFVSAGSISGLTTNDIFSSGNSGIGYSIKSGAGQTAIPGKFTSVLSDIYNSKDTTNLPSGSSYSNTIYKITSGSISTINFSKSSGTAVLIANSDLTITGNITASGRTPFESPVIIVVQGNVKIDPSVDQIEATIVATGSITVNSSSNSSNEKRLVVTGGLYATNGVYFKRDLAKVTGENNKKPTIVVIYNPSPLVLKPPMELLQVRTSWKEI</sequence>
<organism evidence="2 3">
    <name type="scientific">candidate division WWE3 bacterium CG08_land_8_20_14_0_20_40_13</name>
    <dbReference type="NCBI Taxonomy" id="1975084"/>
    <lineage>
        <taxon>Bacteria</taxon>
        <taxon>Katanobacteria</taxon>
    </lineage>
</organism>
<dbReference type="EMBL" id="PEYT01000023">
    <property type="protein sequence ID" value="PIS22984.1"/>
    <property type="molecule type" value="Genomic_DNA"/>
</dbReference>